<dbReference type="SMART" id="SM00245">
    <property type="entry name" value="TSPc"/>
    <property type="match status" value="1"/>
</dbReference>
<dbReference type="Gene3D" id="3.30.750.44">
    <property type="match status" value="1"/>
</dbReference>
<protein>
    <submittedName>
        <fullName evidence="2">S41 family peptidase</fullName>
    </submittedName>
</protein>
<dbReference type="Gene3D" id="3.90.226.10">
    <property type="entry name" value="2-enoyl-CoA Hydratase, Chain A, domain 1"/>
    <property type="match status" value="1"/>
</dbReference>
<dbReference type="GO" id="GO:0006508">
    <property type="term" value="P:proteolysis"/>
    <property type="evidence" value="ECO:0007669"/>
    <property type="project" value="InterPro"/>
</dbReference>
<dbReference type="KEGG" id="asag:FGM00_04000"/>
<dbReference type="Proteomes" id="UP000310017">
    <property type="component" value="Chromosome"/>
</dbReference>
<dbReference type="CDD" id="cd07563">
    <property type="entry name" value="Peptidase_S41_IRBP"/>
    <property type="match status" value="1"/>
</dbReference>
<dbReference type="InterPro" id="IPR005151">
    <property type="entry name" value="Tail-specific_protease"/>
</dbReference>
<evidence type="ECO:0000313" key="3">
    <source>
        <dbReference type="Proteomes" id="UP000310017"/>
    </source>
</evidence>
<dbReference type="Pfam" id="PF03572">
    <property type="entry name" value="Peptidase_S41"/>
    <property type="match status" value="1"/>
</dbReference>
<accession>A0A5B7SRP9</accession>
<dbReference type="SUPFAM" id="SSF52096">
    <property type="entry name" value="ClpP/crotonase"/>
    <property type="match status" value="1"/>
</dbReference>
<dbReference type="PROSITE" id="PS51257">
    <property type="entry name" value="PROKAR_LIPOPROTEIN"/>
    <property type="match status" value="1"/>
</dbReference>
<dbReference type="Pfam" id="PF14684">
    <property type="entry name" value="Tricorn_C1"/>
    <property type="match status" value="1"/>
</dbReference>
<sequence>MRKLFILVLTIVPFLVSCETALFEEDLATTDANANFEYLWNECNEKYSYFELKGIDWDAVKTEYSAMLFEDMTQDSLFNVLGGMLTELRDDHTNLISNFNISFFGTQYLGQDNYYGRLIEDNYLAQSFYISGPFAHDFLDDGQIGYVRFASFPGTVDDTNLDFVLDRYKDTKGLILDLRENGGGAVSDIFKILSRFVEEKTLTHYSRIKNGPGRNDFSEAEPVYVSPSNGIRYTNKVIMLIDRGTYSAGSFTALATKALPNIVLIGDTTGGGLGLPNGGQLPNGWTYRFSITQALTLDKRPDFEDGVPPDIEVLFDFNDLTRDEVLDRAILELQ</sequence>
<dbReference type="OrthoDB" id="6397760at2"/>
<dbReference type="GO" id="GO:0008236">
    <property type="term" value="F:serine-type peptidase activity"/>
    <property type="evidence" value="ECO:0007669"/>
    <property type="project" value="InterPro"/>
</dbReference>
<organism evidence="2 3">
    <name type="scientific">Aggregatimonas sangjinii</name>
    <dbReference type="NCBI Taxonomy" id="2583587"/>
    <lineage>
        <taxon>Bacteria</taxon>
        <taxon>Pseudomonadati</taxon>
        <taxon>Bacteroidota</taxon>
        <taxon>Flavobacteriia</taxon>
        <taxon>Flavobacteriales</taxon>
        <taxon>Flavobacteriaceae</taxon>
        <taxon>Aggregatimonas</taxon>
    </lineage>
</organism>
<dbReference type="InterPro" id="IPR028204">
    <property type="entry name" value="Tricorn_C1"/>
</dbReference>
<evidence type="ECO:0000259" key="1">
    <source>
        <dbReference type="SMART" id="SM00245"/>
    </source>
</evidence>
<keyword evidence="3" id="KW-1185">Reference proteome</keyword>
<feature type="domain" description="Tail specific protease" evidence="1">
    <location>
        <begin position="116"/>
        <end position="314"/>
    </location>
</feature>
<name>A0A5B7SRP9_9FLAO</name>
<dbReference type="AlphaFoldDB" id="A0A5B7SRP9"/>
<proteinExistence type="predicted"/>
<evidence type="ECO:0000313" key="2">
    <source>
        <dbReference type="EMBL" id="QCW99313.1"/>
    </source>
</evidence>
<gene>
    <name evidence="2" type="ORF">FGM00_04000</name>
</gene>
<dbReference type="InterPro" id="IPR029045">
    <property type="entry name" value="ClpP/crotonase-like_dom_sf"/>
</dbReference>
<dbReference type="PANTHER" id="PTHR11261">
    <property type="entry name" value="INTERPHOTORECEPTOR RETINOID-BINDING PROTEIN"/>
    <property type="match status" value="1"/>
</dbReference>
<dbReference type="EMBL" id="CP040710">
    <property type="protein sequence ID" value="QCW99313.1"/>
    <property type="molecule type" value="Genomic_DNA"/>
</dbReference>
<dbReference type="RefSeq" id="WP_138851666.1">
    <property type="nucleotide sequence ID" value="NZ_CP040710.1"/>
</dbReference>
<dbReference type="PANTHER" id="PTHR11261:SF3">
    <property type="entry name" value="RETINOL-BINDING PROTEIN 3"/>
    <property type="match status" value="1"/>
</dbReference>
<reference evidence="2 3" key="1">
    <citation type="submission" date="2019-05" db="EMBL/GenBank/DDBJ databases">
        <title>Genome sequencing of F202Z8.</title>
        <authorList>
            <person name="Kwon Y.M."/>
        </authorList>
    </citation>
    <scope>NUCLEOTIDE SEQUENCE [LARGE SCALE GENOMIC DNA]</scope>
    <source>
        <strain evidence="2 3">F202Z8</strain>
    </source>
</reference>